<reference evidence="1 2" key="2">
    <citation type="journal article" date="2015" name="PLoS ONE">
        <title>Complete Genomic and Lysis-Cassette Characterization of the Novel Phage, KBNP1315, which Infects Avian Pathogenic Escherichia coli (APEC).</title>
        <authorList>
            <person name="Lee J.S."/>
            <person name="Jang H.B."/>
            <person name="Kim K.S."/>
            <person name="Kim T.H."/>
            <person name="Im S.P."/>
            <person name="Kim S.W."/>
            <person name="Lazarte J.M."/>
            <person name="Kim J.S."/>
            <person name="Jung T.S."/>
        </authorList>
    </citation>
    <scope>NUCLEOTIDE SEQUENCE [LARGE SCALE GENOMIC DNA]</scope>
</reference>
<keyword evidence="2" id="KW-1185">Reference proteome</keyword>
<evidence type="ECO:0000313" key="1">
    <source>
        <dbReference type="EMBL" id="AID17686.1"/>
    </source>
</evidence>
<evidence type="ECO:0000313" key="2">
    <source>
        <dbReference type="Proteomes" id="UP000033808"/>
    </source>
</evidence>
<gene>
    <name evidence="1" type="ORF">ECBP5_0032</name>
</gene>
<dbReference type="Proteomes" id="UP000033808">
    <property type="component" value="Segment"/>
</dbReference>
<organism evidence="1 2">
    <name type="scientific">Escherichia phage ECBP5</name>
    <dbReference type="NCBI Taxonomy" id="1498172"/>
    <lineage>
        <taxon>Viruses</taxon>
        <taxon>Duplodnaviria</taxon>
        <taxon>Heunggongvirae</taxon>
        <taxon>Uroviricota</taxon>
        <taxon>Caudoviricetes</taxon>
        <taxon>Autographivirales</taxon>
        <taxon>Gajwadongvirus</taxon>
        <taxon>Gajwadongvirus ECBP5</taxon>
    </lineage>
</organism>
<dbReference type="GeneID" id="24620935"/>
<protein>
    <submittedName>
        <fullName evidence="1">Uncharacterized protein</fullName>
    </submittedName>
</protein>
<sequence>MTKLPEIISRRFNVITGKEVPLGCMDEDYPRASGRTTGIALRAISDTILTGVPVFVTDHDDYPSCYTEHSAKLLAGRIRALAEQMNLNGIEVEAVSTPQRRLNGSYVWGAQVSFHLHQEVTYDLRK</sequence>
<accession>A0A0F6N5L3</accession>
<proteinExistence type="predicted"/>
<dbReference type="EMBL" id="KJ749827">
    <property type="protein sequence ID" value="AID17686.1"/>
    <property type="molecule type" value="Genomic_DNA"/>
</dbReference>
<dbReference type="KEGG" id="vg:24620935"/>
<reference evidence="2" key="1">
    <citation type="submission" date="2014-04" db="EMBL/GenBank/DDBJ databases">
        <title>Complete genome sequence of Escherichia coli phage ECBP5.</title>
        <authorList>
            <person name="Lee J.S."/>
            <person name="Jang H.B."/>
            <person name="Kim K.S."/>
            <person name="Kim T.H."/>
            <person name="Park S.B."/>
            <person name="Nho S.W."/>
            <person name="Yu J.E."/>
            <person name="Yu J.E."/>
            <person name="Im S.P."/>
            <person name="Kim S.W."/>
            <person name="Jung T.S."/>
        </authorList>
    </citation>
    <scope>NUCLEOTIDE SEQUENCE [LARGE SCALE GENOMIC DNA]</scope>
</reference>
<dbReference type="RefSeq" id="YP_009146403.1">
    <property type="nucleotide sequence ID" value="NC_027330.1"/>
</dbReference>
<name>A0A0F6N5L3_9CAUD</name>